<feature type="transmembrane region" description="Helical" evidence="9">
    <location>
        <begin position="248"/>
        <end position="269"/>
    </location>
</feature>
<dbReference type="PANTHER" id="PTHR11432">
    <property type="entry name" value="NADH DEHYDROGENASE SUBUNIT 1"/>
    <property type="match status" value="1"/>
</dbReference>
<reference evidence="10" key="2">
    <citation type="journal article" date="2021" name="Zool. Scr.">
        <title>Phylogenetic status and historical origins of the oviparous and viviparous gyrodactylids (Monogenoidea, Gyrodactylidea).</title>
        <authorList>
            <person name="Boeger W.A."/>
            <person name="Kritsky D.C."/>
            <person name="Patella L."/>
            <person name="Bueno-Silva M."/>
        </authorList>
    </citation>
    <scope>NUCLEOTIDE SEQUENCE</scope>
</reference>
<evidence type="ECO:0000256" key="5">
    <source>
        <dbReference type="ARBA" id="ARBA00022989"/>
    </source>
</evidence>
<evidence type="ECO:0000256" key="6">
    <source>
        <dbReference type="ARBA" id="ARBA00023136"/>
    </source>
</evidence>
<feature type="transmembrane region" description="Helical" evidence="9">
    <location>
        <begin position="220"/>
        <end position="242"/>
    </location>
</feature>
<dbReference type="GO" id="GO:0008137">
    <property type="term" value="F:NADH dehydrogenase (ubiquinone) activity"/>
    <property type="evidence" value="ECO:0007669"/>
    <property type="project" value="UniProtKB-EC"/>
</dbReference>
<dbReference type="EC" id="7.1.1.2" evidence="8"/>
<evidence type="ECO:0000256" key="7">
    <source>
        <dbReference type="RuleBase" id="RU000471"/>
    </source>
</evidence>
<keyword evidence="5 9" id="KW-1133">Transmembrane helix</keyword>
<name>A0A173G4T4_9PLAT</name>
<dbReference type="Pfam" id="PF00146">
    <property type="entry name" value="NADHdh"/>
    <property type="match status" value="1"/>
</dbReference>
<feature type="transmembrane region" description="Helical" evidence="9">
    <location>
        <begin position="71"/>
        <end position="94"/>
    </location>
</feature>
<comment type="subcellular location">
    <subcellularLocation>
        <location evidence="1">Membrane</location>
        <topology evidence="1">Multi-pass membrane protein</topology>
    </subcellularLocation>
    <subcellularLocation>
        <location evidence="7">Mitochondrion inner membrane</location>
        <topology evidence="7">Multi-pass membrane protein</topology>
    </subcellularLocation>
</comment>
<dbReference type="RefSeq" id="YP_009257647.1">
    <property type="nucleotide sequence ID" value="NC_030339.1"/>
</dbReference>
<feature type="transmembrane region" description="Helical" evidence="9">
    <location>
        <begin position="276"/>
        <end position="295"/>
    </location>
</feature>
<dbReference type="InterPro" id="IPR001694">
    <property type="entry name" value="NADH_UbQ_OxRdtase_su1/FPO"/>
</dbReference>
<dbReference type="GO" id="GO:0009060">
    <property type="term" value="P:aerobic respiration"/>
    <property type="evidence" value="ECO:0007669"/>
    <property type="project" value="TreeGrafter"/>
</dbReference>
<feature type="transmembrane region" description="Helical" evidence="9">
    <location>
        <begin position="177"/>
        <end position="193"/>
    </location>
</feature>
<sequence>MFNFLGGLINFILLLVFVAFFVLLERNILGLIQQRKGPNKVGIFGLLQSFTDLIKLIIKVNKNTFYNYRSIIGFIGVNILLVGTIFFCYLHYLFFSGSEVIFFFLFILLIGSLTSYSILFVGLGSLNKFSYLGSIRSSFTALCYEGALMCFILFLAYCNNTYSGFLFYLNETNFNSFYLIWPFYLTGLILLFCETNRTPFDYSESESDLVSGFNIEFGSVYFTCLFACEYLLCYIVCWIFSICFFSSPLFICLSASLGCFILIVVRAILPRFNYYSFVKLFWHHLIIYMSFYLLILL</sequence>
<evidence type="ECO:0000256" key="1">
    <source>
        <dbReference type="ARBA" id="ARBA00004141"/>
    </source>
</evidence>
<dbReference type="GO" id="GO:0003954">
    <property type="term" value="F:NADH dehydrogenase activity"/>
    <property type="evidence" value="ECO:0007669"/>
    <property type="project" value="TreeGrafter"/>
</dbReference>
<reference evidence="10" key="1">
    <citation type="journal article" date="2016" name="Parasit. Vectors">
        <title>The mitochondrial genome of the egg-laying flatworm Aglaiogyrodactylus forficulatus (Platyhelminthes: Monogenoidea).</title>
        <authorList>
            <person name="Bachmann L."/>
            <person name="Fromm B."/>
            <person name="Patella de Azambuja L."/>
            <person name="Boeger W.A."/>
        </authorList>
    </citation>
    <scope>NUCLEOTIDE SEQUENCE</scope>
</reference>
<keyword evidence="8 10" id="KW-0496">Mitochondrion</keyword>
<keyword evidence="8" id="KW-0830">Ubiquinone</keyword>
<geneLocation type="mitochondrion" evidence="10"/>
<evidence type="ECO:0000256" key="8">
    <source>
        <dbReference type="RuleBase" id="RU000473"/>
    </source>
</evidence>
<evidence type="ECO:0000256" key="3">
    <source>
        <dbReference type="ARBA" id="ARBA00021009"/>
    </source>
</evidence>
<evidence type="ECO:0000256" key="2">
    <source>
        <dbReference type="ARBA" id="ARBA00010535"/>
    </source>
</evidence>
<feature type="transmembrane region" description="Helical" evidence="9">
    <location>
        <begin position="100"/>
        <end position="126"/>
    </location>
</feature>
<dbReference type="GO" id="GO:0005743">
    <property type="term" value="C:mitochondrial inner membrane"/>
    <property type="evidence" value="ECO:0007669"/>
    <property type="project" value="UniProtKB-SubCell"/>
</dbReference>
<evidence type="ECO:0000313" key="10">
    <source>
        <dbReference type="EMBL" id="ANH20410.1"/>
    </source>
</evidence>
<protein>
    <recommendedName>
        <fullName evidence="3 8">NADH-ubiquinone oxidoreductase chain 1</fullName>
        <ecNumber evidence="8">7.1.1.2</ecNumber>
    </recommendedName>
</protein>
<dbReference type="AlphaFoldDB" id="A0A173G4T4"/>
<keyword evidence="7" id="KW-0520">NAD</keyword>
<comment type="catalytic activity">
    <reaction evidence="8">
        <text>a ubiquinone + NADH + 5 H(+)(in) = a ubiquinol + NAD(+) + 4 H(+)(out)</text>
        <dbReference type="Rhea" id="RHEA:29091"/>
        <dbReference type="Rhea" id="RHEA-COMP:9565"/>
        <dbReference type="Rhea" id="RHEA-COMP:9566"/>
        <dbReference type="ChEBI" id="CHEBI:15378"/>
        <dbReference type="ChEBI" id="CHEBI:16389"/>
        <dbReference type="ChEBI" id="CHEBI:17976"/>
        <dbReference type="ChEBI" id="CHEBI:57540"/>
        <dbReference type="ChEBI" id="CHEBI:57945"/>
        <dbReference type="EC" id="7.1.1.2"/>
    </reaction>
</comment>
<proteinExistence type="inferred from homology"/>
<dbReference type="PANTHER" id="PTHR11432:SF3">
    <property type="entry name" value="NADH-UBIQUINONE OXIDOREDUCTASE CHAIN 1"/>
    <property type="match status" value="1"/>
</dbReference>
<accession>A0A173G4T4</accession>
<evidence type="ECO:0000256" key="4">
    <source>
        <dbReference type="ARBA" id="ARBA00022692"/>
    </source>
</evidence>
<gene>
    <name evidence="10" type="primary">ND1</name>
</gene>
<dbReference type="EMBL" id="KU679421">
    <property type="protein sequence ID" value="ANH20410.1"/>
    <property type="molecule type" value="Genomic_DNA"/>
</dbReference>
<dbReference type="GeneID" id="27983333"/>
<dbReference type="InterPro" id="IPR018086">
    <property type="entry name" value="NADH_UbQ_OxRdtase_su1_CS"/>
</dbReference>
<evidence type="ECO:0000256" key="9">
    <source>
        <dbReference type="SAM" id="Phobius"/>
    </source>
</evidence>
<dbReference type="CTD" id="4535"/>
<organism evidence="10">
    <name type="scientific">Aglaiogyrodactylus forficulatus</name>
    <dbReference type="NCBI Taxonomy" id="1853073"/>
    <lineage>
        <taxon>Eukaryota</taxon>
        <taxon>Metazoa</taxon>
        <taxon>Spiralia</taxon>
        <taxon>Lophotrochozoa</taxon>
        <taxon>Platyhelminthes</taxon>
        <taxon>Monogenea</taxon>
        <taxon>Monopisthocotylea</taxon>
        <taxon>Gyrodactylidea</taxon>
        <taxon>Oogyrodactylidae</taxon>
        <taxon>Aglaiogyrodactylus</taxon>
    </lineage>
</organism>
<keyword evidence="6 9" id="KW-0472">Membrane</keyword>
<feature type="transmembrane region" description="Helical" evidence="9">
    <location>
        <begin position="6"/>
        <end position="24"/>
    </location>
</feature>
<dbReference type="PROSITE" id="PS00668">
    <property type="entry name" value="COMPLEX1_ND1_2"/>
    <property type="match status" value="1"/>
</dbReference>
<keyword evidence="4 7" id="KW-0812">Transmembrane</keyword>
<comment type="similarity">
    <text evidence="2 7">Belongs to the complex I subunit 1 family.</text>
</comment>